<comment type="caution">
    <text evidence="1">The sequence shown here is derived from an EMBL/GenBank/DDBJ whole genome shotgun (WGS) entry which is preliminary data.</text>
</comment>
<protein>
    <submittedName>
        <fullName evidence="1">Uncharacterized protein</fullName>
    </submittedName>
</protein>
<proteinExistence type="predicted"/>
<gene>
    <name evidence="1" type="ORF">SDC9_130836</name>
</gene>
<organism evidence="1">
    <name type="scientific">bioreactor metagenome</name>
    <dbReference type="NCBI Taxonomy" id="1076179"/>
    <lineage>
        <taxon>unclassified sequences</taxon>
        <taxon>metagenomes</taxon>
        <taxon>ecological metagenomes</taxon>
    </lineage>
</organism>
<name>A0A645D3N2_9ZZZZ</name>
<reference evidence="1" key="1">
    <citation type="submission" date="2019-08" db="EMBL/GenBank/DDBJ databases">
        <authorList>
            <person name="Kucharzyk K."/>
            <person name="Murdoch R.W."/>
            <person name="Higgins S."/>
            <person name="Loffler F."/>
        </authorList>
    </citation>
    <scope>NUCLEOTIDE SEQUENCE</scope>
</reference>
<evidence type="ECO:0000313" key="1">
    <source>
        <dbReference type="EMBL" id="MPM83767.1"/>
    </source>
</evidence>
<accession>A0A645D3N2</accession>
<sequence>MVLSTLTLFGQNSEVTMSLNPTGVIRNNYDTLYNLEIEIQKTNISDADSVLFFLKGEVNNYLPDGINILTVTHATTTSQASIDVVNNTLSFSVVIGSVSSDIYAMKLIIFTEGQQEIIEKNIYDFYIN</sequence>
<dbReference type="AlphaFoldDB" id="A0A645D3N2"/>
<dbReference type="EMBL" id="VSSQ01032491">
    <property type="protein sequence ID" value="MPM83767.1"/>
    <property type="molecule type" value="Genomic_DNA"/>
</dbReference>